<keyword evidence="6" id="KW-0963">Cytoplasm</keyword>
<evidence type="ECO:0000256" key="1">
    <source>
        <dbReference type="ARBA" id="ARBA00011043"/>
    </source>
</evidence>
<dbReference type="SUPFAM" id="SSF103025">
    <property type="entry name" value="Folate-binding domain"/>
    <property type="match status" value="1"/>
</dbReference>
<feature type="binding site" evidence="6">
    <location>
        <position position="120"/>
    </location>
    <ligand>
        <name>(6S)-5-formyl-5,6,7,8-tetrahydrofolate</name>
        <dbReference type="ChEBI" id="CHEBI:57457"/>
    </ligand>
</feature>
<feature type="binding site" evidence="6">
    <location>
        <begin position="226"/>
        <end position="231"/>
    </location>
    <ligand>
        <name>GTP</name>
        <dbReference type="ChEBI" id="CHEBI:37565"/>
    </ligand>
</feature>
<proteinExistence type="inferred from homology"/>
<dbReference type="Pfam" id="PF01926">
    <property type="entry name" value="MMR_HSR1"/>
    <property type="match status" value="1"/>
</dbReference>
<evidence type="ECO:0000256" key="5">
    <source>
        <dbReference type="ARBA" id="ARBA00023134"/>
    </source>
</evidence>
<evidence type="ECO:0000256" key="7">
    <source>
        <dbReference type="RuleBase" id="RU003313"/>
    </source>
</evidence>
<dbReference type="Pfam" id="PF10396">
    <property type="entry name" value="TrmE_N"/>
    <property type="match status" value="1"/>
</dbReference>
<keyword evidence="3 6" id="KW-0547">Nucleotide-binding</keyword>
<dbReference type="InterPro" id="IPR005225">
    <property type="entry name" value="Small_GTP-bd"/>
</dbReference>
<feature type="binding site" evidence="6">
    <location>
        <position position="81"/>
    </location>
    <ligand>
        <name>(6S)-5-formyl-5,6,7,8-tetrahydrofolate</name>
        <dbReference type="ChEBI" id="CHEBI:57457"/>
    </ligand>
</feature>
<keyword evidence="6" id="KW-0378">Hydrolase</keyword>
<evidence type="ECO:0000313" key="9">
    <source>
        <dbReference type="EMBL" id="ASQ30561.1"/>
    </source>
</evidence>
<dbReference type="GO" id="GO:0003924">
    <property type="term" value="F:GTPase activity"/>
    <property type="evidence" value="ECO:0007669"/>
    <property type="project" value="UniProtKB-UniRule"/>
</dbReference>
<evidence type="ECO:0000313" key="10">
    <source>
        <dbReference type="Proteomes" id="UP000201169"/>
    </source>
</evidence>
<keyword evidence="6" id="KW-0479">Metal-binding</keyword>
<dbReference type="EC" id="3.6.-.-" evidence="6"/>
<dbReference type="PROSITE" id="PS51709">
    <property type="entry name" value="G_TRME"/>
    <property type="match status" value="1"/>
</dbReference>
<evidence type="ECO:0000256" key="6">
    <source>
        <dbReference type="HAMAP-Rule" id="MF_00379"/>
    </source>
</evidence>
<evidence type="ECO:0000256" key="2">
    <source>
        <dbReference type="ARBA" id="ARBA00022694"/>
    </source>
</evidence>
<dbReference type="PANTHER" id="PTHR42714">
    <property type="entry name" value="TRNA MODIFICATION GTPASE GTPBP3"/>
    <property type="match status" value="1"/>
</dbReference>
<evidence type="ECO:0000256" key="3">
    <source>
        <dbReference type="ARBA" id="ARBA00022741"/>
    </source>
</evidence>
<dbReference type="GO" id="GO:0002098">
    <property type="term" value="P:tRNA wobble uridine modification"/>
    <property type="evidence" value="ECO:0007669"/>
    <property type="project" value="TreeGrafter"/>
</dbReference>
<dbReference type="InterPro" id="IPR004520">
    <property type="entry name" value="GTPase_MnmE"/>
</dbReference>
<organism evidence="9 10">
    <name type="scientific">Campylobacter avium LMG 24591</name>
    <dbReference type="NCBI Taxonomy" id="522484"/>
    <lineage>
        <taxon>Bacteria</taxon>
        <taxon>Pseudomonadati</taxon>
        <taxon>Campylobacterota</taxon>
        <taxon>Epsilonproteobacteria</taxon>
        <taxon>Campylobacterales</taxon>
        <taxon>Campylobacteraceae</taxon>
        <taxon>Campylobacter</taxon>
    </lineage>
</organism>
<accession>A0A222MXK4</accession>
<name>A0A222MXK4_9BACT</name>
<dbReference type="InterPro" id="IPR027368">
    <property type="entry name" value="MnmE_dom2"/>
</dbReference>
<keyword evidence="4 6" id="KW-0630">Potassium</keyword>
<dbReference type="OrthoDB" id="9805918at2"/>
<sequence>MSDKDTIAAIATAYGIGSICILRLSGSKAYDIALEFSKKKALKPRYATLSKLYKKDGTFMDEAIILYFKAPFSFTGEDVVEFQTHGGFAVCRLILDEVLSCGARLANPGEFSKRAVLNGKMNLLKALSIQELISAKSINSAKIIARSLKGDLNKLLEKIRLDLVKTISFVETSIDYADDDLPKDLLAEIEKMCFDNANTLKKIYDLSKSRQGLIKGFKIAILGKPNVGKSSLLNKFLAYERAIVSNEAGTTRDFLEEELLLGTHLVRIIDTAGIRKADDKIEKKGIEFSKAQLKEADIILAIFDNSRAKDSEDDELLSLLQKSDKKIFYILNKCDLENNFKADINFLKLSVNEDISSLKTELIKYLDSLDSTDILVSNQSLLQAFKNAYEAIFRAKDLLDESSLELFSFELNLAIKEIAKFTKDFSYDELLDEMFSNFCLGK</sequence>
<dbReference type="InterPro" id="IPR027266">
    <property type="entry name" value="TrmE/GcvT-like"/>
</dbReference>
<feature type="binding site" evidence="6">
    <location>
        <begin position="245"/>
        <end position="251"/>
    </location>
    <ligand>
        <name>GTP</name>
        <dbReference type="ChEBI" id="CHEBI:37565"/>
    </ligand>
</feature>
<evidence type="ECO:0000259" key="8">
    <source>
        <dbReference type="PROSITE" id="PS51709"/>
    </source>
</evidence>
<dbReference type="NCBIfam" id="TIGR00231">
    <property type="entry name" value="small_GTP"/>
    <property type="match status" value="1"/>
</dbReference>
<dbReference type="InterPro" id="IPR031168">
    <property type="entry name" value="G_TrmE"/>
</dbReference>
<comment type="cofactor">
    <cofactor evidence="6">
        <name>K(+)</name>
        <dbReference type="ChEBI" id="CHEBI:29103"/>
    </cofactor>
    <text evidence="6">Binds 1 potassium ion per subunit.</text>
</comment>
<dbReference type="CDD" id="cd14858">
    <property type="entry name" value="TrmE_N"/>
    <property type="match status" value="1"/>
</dbReference>
<keyword evidence="5 6" id="KW-0342">GTP-binding</keyword>
<keyword evidence="2 6" id="KW-0819">tRNA processing</keyword>
<feature type="binding site" evidence="6">
    <location>
        <position position="442"/>
    </location>
    <ligand>
        <name>(6S)-5-formyl-5,6,7,8-tetrahydrofolate</name>
        <dbReference type="ChEBI" id="CHEBI:57457"/>
    </ligand>
</feature>
<dbReference type="CDD" id="cd04164">
    <property type="entry name" value="trmE"/>
    <property type="match status" value="1"/>
</dbReference>
<evidence type="ECO:0000256" key="4">
    <source>
        <dbReference type="ARBA" id="ARBA00022958"/>
    </source>
</evidence>
<dbReference type="RefSeq" id="WP_094325315.1">
    <property type="nucleotide sequence ID" value="NZ_CP022347.1"/>
</dbReference>
<dbReference type="HAMAP" id="MF_00379">
    <property type="entry name" value="GTPase_MnmE"/>
    <property type="match status" value="1"/>
</dbReference>
<dbReference type="SUPFAM" id="SSF52540">
    <property type="entry name" value="P-loop containing nucleoside triphosphate hydrolases"/>
    <property type="match status" value="1"/>
</dbReference>
<dbReference type="InterPro" id="IPR006073">
    <property type="entry name" value="GTP-bd"/>
</dbReference>
<comment type="similarity">
    <text evidence="1 6 7">Belongs to the TRAFAC class TrmE-Era-EngA-EngB-Septin-like GTPase superfamily. TrmE GTPase family.</text>
</comment>
<feature type="binding site" evidence="6">
    <location>
        <begin position="270"/>
        <end position="273"/>
    </location>
    <ligand>
        <name>GTP</name>
        <dbReference type="ChEBI" id="CHEBI:37565"/>
    </ligand>
</feature>
<dbReference type="KEGG" id="cavi:CAV_0900"/>
<keyword evidence="6" id="KW-0460">Magnesium</keyword>
<feature type="domain" description="TrmE-type G" evidence="8">
    <location>
        <begin position="216"/>
        <end position="367"/>
    </location>
</feature>
<comment type="caution">
    <text evidence="6">Lacks conserved residue(s) required for the propagation of feature annotation.</text>
</comment>
<dbReference type="Gene3D" id="3.30.1360.120">
    <property type="entry name" value="Probable tRNA modification gtpase trme, domain 1"/>
    <property type="match status" value="1"/>
</dbReference>
<dbReference type="AlphaFoldDB" id="A0A222MXK4"/>
<protein>
    <recommendedName>
        <fullName evidence="6">tRNA modification GTPase MnmE</fullName>
        <ecNumber evidence="6">3.6.-.-</ecNumber>
    </recommendedName>
</protein>
<dbReference type="GO" id="GO:0005829">
    <property type="term" value="C:cytosol"/>
    <property type="evidence" value="ECO:0007669"/>
    <property type="project" value="TreeGrafter"/>
</dbReference>
<dbReference type="InterPro" id="IPR027417">
    <property type="entry name" value="P-loop_NTPase"/>
</dbReference>
<gene>
    <name evidence="6 9" type="primary">mnmE</name>
    <name evidence="6" type="synonym">trmE</name>
    <name evidence="9" type="ORF">CAV_0900</name>
</gene>
<comment type="subcellular location">
    <subcellularLocation>
        <location evidence="6">Cytoplasm</location>
    </subcellularLocation>
</comment>
<dbReference type="Gene3D" id="3.40.50.300">
    <property type="entry name" value="P-loop containing nucleotide triphosphate hydrolases"/>
    <property type="match status" value="1"/>
</dbReference>
<dbReference type="Proteomes" id="UP000201169">
    <property type="component" value="Chromosome"/>
</dbReference>
<dbReference type="SUPFAM" id="SSF116878">
    <property type="entry name" value="TrmE connector domain"/>
    <property type="match status" value="1"/>
</dbReference>
<dbReference type="NCBIfam" id="TIGR00450">
    <property type="entry name" value="mnmE_trmE_thdF"/>
    <property type="match status" value="1"/>
</dbReference>
<comment type="function">
    <text evidence="6">Exhibits a very high intrinsic GTPase hydrolysis rate. Involved in the addition of a carboxymethylaminomethyl (cmnm) group at the wobble position (U34) of certain tRNAs, forming tRNA-cmnm(5)s(2)U34.</text>
</comment>
<dbReference type="EMBL" id="CP022347">
    <property type="protein sequence ID" value="ASQ30561.1"/>
    <property type="molecule type" value="Genomic_DNA"/>
</dbReference>
<dbReference type="GO" id="GO:0005525">
    <property type="term" value="F:GTP binding"/>
    <property type="evidence" value="ECO:0007669"/>
    <property type="project" value="UniProtKB-UniRule"/>
</dbReference>
<feature type="binding site" evidence="6">
    <location>
        <position position="230"/>
    </location>
    <ligand>
        <name>Mg(2+)</name>
        <dbReference type="ChEBI" id="CHEBI:18420"/>
    </ligand>
</feature>
<dbReference type="Gene3D" id="1.20.120.430">
    <property type="entry name" value="tRNA modification GTPase MnmE domain 2"/>
    <property type="match status" value="1"/>
</dbReference>
<comment type="subunit">
    <text evidence="6">Homodimer. Heterotetramer of two MnmE and two MnmG subunits.</text>
</comment>
<dbReference type="PRINTS" id="PR00449">
    <property type="entry name" value="RASTRNSFRMNG"/>
</dbReference>
<dbReference type="Pfam" id="PF12631">
    <property type="entry name" value="MnmE_helical"/>
    <property type="match status" value="1"/>
</dbReference>
<dbReference type="InterPro" id="IPR018948">
    <property type="entry name" value="GTP-bd_TrmE_N"/>
</dbReference>
<feature type="binding site" evidence="6">
    <location>
        <position position="23"/>
    </location>
    <ligand>
        <name>(6S)-5-formyl-5,6,7,8-tetrahydrofolate</name>
        <dbReference type="ChEBI" id="CHEBI:57457"/>
    </ligand>
</feature>
<reference evidence="9 10" key="1">
    <citation type="submission" date="2017-07" db="EMBL/GenBank/DDBJ databases">
        <title>Analysis of two Campylobacter avium genomes and identification of a novel hippuricase gene.</title>
        <authorList>
            <person name="Miller W.G."/>
            <person name="Chapman M.H."/>
            <person name="Yee E."/>
            <person name="Revez J."/>
            <person name="Bono J.L."/>
            <person name="Rossi M."/>
        </authorList>
    </citation>
    <scope>NUCLEOTIDE SEQUENCE [LARGE SCALE GENOMIC DNA]</scope>
    <source>
        <strain evidence="9 10">LMG 24591</strain>
    </source>
</reference>
<keyword evidence="10" id="KW-1185">Reference proteome</keyword>
<dbReference type="InterPro" id="IPR025867">
    <property type="entry name" value="MnmE_helical"/>
</dbReference>
<feature type="binding site" evidence="6">
    <location>
        <position position="251"/>
    </location>
    <ligand>
        <name>Mg(2+)</name>
        <dbReference type="ChEBI" id="CHEBI:18420"/>
    </ligand>
</feature>
<dbReference type="GO" id="GO:0030488">
    <property type="term" value="P:tRNA methylation"/>
    <property type="evidence" value="ECO:0007669"/>
    <property type="project" value="TreeGrafter"/>
</dbReference>
<dbReference type="PANTHER" id="PTHR42714:SF2">
    <property type="entry name" value="TRNA MODIFICATION GTPASE GTPBP3, MITOCHONDRIAL"/>
    <property type="match status" value="1"/>
</dbReference>
<dbReference type="GO" id="GO:0046872">
    <property type="term" value="F:metal ion binding"/>
    <property type="evidence" value="ECO:0007669"/>
    <property type="project" value="UniProtKB-KW"/>
</dbReference>